<evidence type="ECO:0000313" key="2">
    <source>
        <dbReference type="Proteomes" id="UP000195569"/>
    </source>
</evidence>
<name>A0A1N7SAQ1_9BURK</name>
<dbReference type="Proteomes" id="UP000195569">
    <property type="component" value="Unassembled WGS sequence"/>
</dbReference>
<keyword evidence="2" id="KW-1185">Reference proteome</keyword>
<protein>
    <submittedName>
        <fullName evidence="1">Uncharacterized protein</fullName>
    </submittedName>
</protein>
<evidence type="ECO:0000313" key="1">
    <source>
        <dbReference type="EMBL" id="SIT44464.1"/>
    </source>
</evidence>
<dbReference type="AlphaFoldDB" id="A0A1N7SAQ1"/>
<proteinExistence type="predicted"/>
<dbReference type="EMBL" id="CYGY02000042">
    <property type="protein sequence ID" value="SIT44464.1"/>
    <property type="molecule type" value="Genomic_DNA"/>
</dbReference>
<comment type="caution">
    <text evidence="1">The sequence shown here is derived from an EMBL/GenBank/DDBJ whole genome shotgun (WGS) entry which is preliminary data.</text>
</comment>
<sequence length="119" mass="12666">MTAFGEEAMFICSAPCARNRAANGKWPRTAIAETWCGGKCRVSVKAAICRHNLAKKHRRSVQAANASAGLHVRAPWDKSESGKISGYARSNPVSFSTFRRVSPIRAPGATSGHATLAAP</sequence>
<accession>A0A1N7SAQ1</accession>
<gene>
    <name evidence="1" type="ORF">BN2476_420006</name>
</gene>
<organism evidence="1 2">
    <name type="scientific">Paraburkholderia piptadeniae</name>
    <dbReference type="NCBI Taxonomy" id="1701573"/>
    <lineage>
        <taxon>Bacteria</taxon>
        <taxon>Pseudomonadati</taxon>
        <taxon>Pseudomonadota</taxon>
        <taxon>Betaproteobacteria</taxon>
        <taxon>Burkholderiales</taxon>
        <taxon>Burkholderiaceae</taxon>
        <taxon>Paraburkholderia</taxon>
    </lineage>
</organism>
<reference evidence="1" key="1">
    <citation type="submission" date="2016-12" db="EMBL/GenBank/DDBJ databases">
        <authorList>
            <person name="Moulin L."/>
        </authorList>
    </citation>
    <scope>NUCLEOTIDE SEQUENCE [LARGE SCALE GENOMIC DNA]</scope>
    <source>
        <strain evidence="1">STM 7183</strain>
    </source>
</reference>